<evidence type="ECO:0000313" key="7">
    <source>
        <dbReference type="EMBL" id="OWW18442.1"/>
    </source>
</evidence>
<evidence type="ECO:0000259" key="5">
    <source>
        <dbReference type="PROSITE" id="PS50883"/>
    </source>
</evidence>
<dbReference type="Gene3D" id="3.20.20.450">
    <property type="entry name" value="EAL domain"/>
    <property type="match status" value="1"/>
</dbReference>
<dbReference type="SUPFAM" id="SSF141868">
    <property type="entry name" value="EAL domain-like"/>
    <property type="match status" value="1"/>
</dbReference>
<organism evidence="7 8">
    <name type="scientific">Noviherbaspirillum denitrificans</name>
    <dbReference type="NCBI Taxonomy" id="1968433"/>
    <lineage>
        <taxon>Bacteria</taxon>
        <taxon>Pseudomonadati</taxon>
        <taxon>Pseudomonadota</taxon>
        <taxon>Betaproteobacteria</taxon>
        <taxon>Burkholderiales</taxon>
        <taxon>Oxalobacteraceae</taxon>
        <taxon>Noviherbaspirillum</taxon>
    </lineage>
</organism>
<feature type="domain" description="EAL" evidence="5">
    <location>
        <begin position="359"/>
        <end position="613"/>
    </location>
</feature>
<dbReference type="InterPro" id="IPR035919">
    <property type="entry name" value="EAL_sf"/>
</dbReference>
<dbReference type="SUPFAM" id="SSF55073">
    <property type="entry name" value="Nucleotide cyclase"/>
    <property type="match status" value="1"/>
</dbReference>
<evidence type="ECO:0000256" key="1">
    <source>
        <dbReference type="ARBA" id="ARBA00022679"/>
    </source>
</evidence>
<dbReference type="Pfam" id="PF00990">
    <property type="entry name" value="GGDEF"/>
    <property type="match status" value="1"/>
</dbReference>
<comment type="caution">
    <text evidence="7">The sequence shown here is derived from an EMBL/GenBank/DDBJ whole genome shotgun (WGS) entry which is preliminary data.</text>
</comment>
<dbReference type="Gene3D" id="3.40.50.2300">
    <property type="match status" value="1"/>
</dbReference>
<dbReference type="OrthoDB" id="9813903at2"/>
<dbReference type="InterPro" id="IPR003018">
    <property type="entry name" value="GAF"/>
</dbReference>
<dbReference type="Gene3D" id="3.30.70.270">
    <property type="match status" value="1"/>
</dbReference>
<dbReference type="SMART" id="SM00052">
    <property type="entry name" value="EAL"/>
    <property type="match status" value="1"/>
</dbReference>
<evidence type="ECO:0000256" key="2">
    <source>
        <dbReference type="ARBA" id="ARBA00022777"/>
    </source>
</evidence>
<keyword evidence="1" id="KW-0808">Transferase</keyword>
<gene>
    <name evidence="7" type="ORF">AYR66_00360</name>
</gene>
<evidence type="ECO:0008006" key="9">
    <source>
        <dbReference type="Google" id="ProtNLM"/>
    </source>
</evidence>
<reference evidence="7 8" key="1">
    <citation type="submission" date="2016-02" db="EMBL/GenBank/DDBJ databases">
        <authorList>
            <person name="Wen L."/>
            <person name="He K."/>
            <person name="Yang H."/>
        </authorList>
    </citation>
    <scope>NUCLEOTIDE SEQUENCE [LARGE SCALE GENOMIC DNA]</scope>
    <source>
        <strain evidence="7 8">TSA40</strain>
    </source>
</reference>
<accession>A0A254TAY7</accession>
<dbReference type="FunFam" id="3.20.20.450:FF:000001">
    <property type="entry name" value="Cyclic di-GMP phosphodiesterase yahA"/>
    <property type="match status" value="1"/>
</dbReference>
<keyword evidence="8" id="KW-1185">Reference proteome</keyword>
<dbReference type="InterPro" id="IPR011006">
    <property type="entry name" value="CheY-like_superfamily"/>
</dbReference>
<dbReference type="PROSITE" id="PS50887">
    <property type="entry name" value="GGDEF"/>
    <property type="match status" value="1"/>
</dbReference>
<dbReference type="InterPro" id="IPR001789">
    <property type="entry name" value="Sig_transdc_resp-reg_receiver"/>
</dbReference>
<dbReference type="GO" id="GO:0071111">
    <property type="term" value="F:cyclic-guanylate-specific phosphodiesterase activity"/>
    <property type="evidence" value="ECO:0007669"/>
    <property type="project" value="InterPro"/>
</dbReference>
<sequence length="762" mass="83719">MAAIMRKPRSTLKKTNSVLAMLSRINRTIVRAESPDELYRAACDIAVHCGLFDAAWVGLVKPATGRLRALASAGGIASLEEQLAAAGGLADAVRSSGTLAIHEDLAALPAAMRCDVLEQRGLHAAAGLPLREGTHVVAVLVVYATSASCFDQSVVDLLAEVADDISFSLDHQLNEQRRLAAESRLHYMASYDAQTGMPNRALLEERLPQLAARAARNGNRLTVLNVRLLRLDKIAALLGPAGMDEVMRITALRLEDCRTPDGMLAQLGHEEFAFAAADLGDDADIDAFARAVKQAAEQPLQVHGKEIFLRVSMGCVVHGLHEEEIGYLLRRVRAASRLSDDDSGFRVYSPELDRDLERHVEMEAELYRALERDEFELYYQPQVNARTGVLAGVEALLRWRHPQRGLISPGEFIPLLEECGLMPRVGTWVLRTACLQASEWQRQGLPPLRVAVNLSAQQFRMSNLVECVQQALDDAGLAAEHLELELTESLILENAEQTIQAMHQLKKLGVSLSLDDFGTGYSSLSYLRRYPVDRIKIDQSFVRDMTEHRSSAALVRSILAMAHNLGLGTIAEGVENDTQLGYLRKLDCQEIQGFLFSRPLPVEEITQLLRDVRRWASPDPLEAASSTVLVVDAKPAVLQLLQSVARRAGWKLLTAPHGSGGLELLAADNIGVVIAGIAGADFLRRVREMYPDTVRLLITADPEAATVIDAVNRGELYRVLDKPADGNVLHDHISDAFRRYEANAATLRLQAQLQETNGMRVN</sequence>
<dbReference type="EMBL" id="LSTO01000005">
    <property type="protein sequence ID" value="OWW18442.1"/>
    <property type="molecule type" value="Genomic_DNA"/>
</dbReference>
<dbReference type="InterPro" id="IPR029016">
    <property type="entry name" value="GAF-like_dom_sf"/>
</dbReference>
<name>A0A254TAY7_9BURK</name>
<dbReference type="Gene3D" id="3.30.450.40">
    <property type="match status" value="1"/>
</dbReference>
<feature type="domain" description="Response regulatory" evidence="4">
    <location>
        <begin position="627"/>
        <end position="737"/>
    </location>
</feature>
<dbReference type="PANTHER" id="PTHR33121">
    <property type="entry name" value="CYCLIC DI-GMP PHOSPHODIESTERASE PDEF"/>
    <property type="match status" value="1"/>
</dbReference>
<dbReference type="SMART" id="SM00267">
    <property type="entry name" value="GGDEF"/>
    <property type="match status" value="1"/>
</dbReference>
<dbReference type="CDD" id="cd01948">
    <property type="entry name" value="EAL"/>
    <property type="match status" value="1"/>
</dbReference>
<dbReference type="InterPro" id="IPR050706">
    <property type="entry name" value="Cyclic-di-GMP_PDE-like"/>
</dbReference>
<dbReference type="InterPro" id="IPR029787">
    <property type="entry name" value="Nucleotide_cyclase"/>
</dbReference>
<dbReference type="InterPro" id="IPR043128">
    <property type="entry name" value="Rev_trsase/Diguanyl_cyclase"/>
</dbReference>
<dbReference type="GO" id="GO:0000160">
    <property type="term" value="P:phosphorelay signal transduction system"/>
    <property type="evidence" value="ECO:0007669"/>
    <property type="project" value="InterPro"/>
</dbReference>
<feature type="domain" description="GGDEF" evidence="6">
    <location>
        <begin position="222"/>
        <end position="352"/>
    </location>
</feature>
<evidence type="ECO:0000259" key="6">
    <source>
        <dbReference type="PROSITE" id="PS50887"/>
    </source>
</evidence>
<keyword evidence="2" id="KW-0418">Kinase</keyword>
<dbReference type="PANTHER" id="PTHR33121:SF70">
    <property type="entry name" value="SIGNALING PROTEIN YKOW"/>
    <property type="match status" value="1"/>
</dbReference>
<dbReference type="PROSITE" id="PS50110">
    <property type="entry name" value="RESPONSE_REGULATORY"/>
    <property type="match status" value="1"/>
</dbReference>
<dbReference type="InterPro" id="IPR000160">
    <property type="entry name" value="GGDEF_dom"/>
</dbReference>
<dbReference type="Proteomes" id="UP000197535">
    <property type="component" value="Unassembled WGS sequence"/>
</dbReference>
<proteinExistence type="predicted"/>
<dbReference type="SMART" id="SM00448">
    <property type="entry name" value="REC"/>
    <property type="match status" value="1"/>
</dbReference>
<evidence type="ECO:0000256" key="3">
    <source>
        <dbReference type="PROSITE-ProRule" id="PRU00169"/>
    </source>
</evidence>
<comment type="caution">
    <text evidence="3">Lacks conserved residue(s) required for the propagation of feature annotation.</text>
</comment>
<protein>
    <recommendedName>
        <fullName evidence="9">EAL domain-containing protein</fullName>
    </recommendedName>
</protein>
<dbReference type="Pfam" id="PF00072">
    <property type="entry name" value="Response_reg"/>
    <property type="match status" value="1"/>
</dbReference>
<dbReference type="AlphaFoldDB" id="A0A254TAY7"/>
<dbReference type="GO" id="GO:0016301">
    <property type="term" value="F:kinase activity"/>
    <property type="evidence" value="ECO:0007669"/>
    <property type="project" value="UniProtKB-KW"/>
</dbReference>
<dbReference type="SUPFAM" id="SSF52172">
    <property type="entry name" value="CheY-like"/>
    <property type="match status" value="1"/>
</dbReference>
<dbReference type="InterPro" id="IPR001633">
    <property type="entry name" value="EAL_dom"/>
</dbReference>
<evidence type="ECO:0000313" key="8">
    <source>
        <dbReference type="Proteomes" id="UP000197535"/>
    </source>
</evidence>
<dbReference type="SUPFAM" id="SSF55781">
    <property type="entry name" value="GAF domain-like"/>
    <property type="match status" value="1"/>
</dbReference>
<evidence type="ECO:0000259" key="4">
    <source>
        <dbReference type="PROSITE" id="PS50110"/>
    </source>
</evidence>
<dbReference type="Pfam" id="PF13185">
    <property type="entry name" value="GAF_2"/>
    <property type="match status" value="1"/>
</dbReference>
<dbReference type="PROSITE" id="PS50883">
    <property type="entry name" value="EAL"/>
    <property type="match status" value="1"/>
</dbReference>
<dbReference type="Pfam" id="PF00563">
    <property type="entry name" value="EAL"/>
    <property type="match status" value="1"/>
</dbReference>